<reference evidence="1 2" key="1">
    <citation type="journal article" date="2022" name="Plant J.">
        <title>Chromosome-level genome of Camellia lanceoleosa provides a valuable resource for understanding genome evolution and self-incompatibility.</title>
        <authorList>
            <person name="Gong W."/>
            <person name="Xiao S."/>
            <person name="Wang L."/>
            <person name="Liao Z."/>
            <person name="Chang Y."/>
            <person name="Mo W."/>
            <person name="Hu G."/>
            <person name="Li W."/>
            <person name="Zhao G."/>
            <person name="Zhu H."/>
            <person name="Hu X."/>
            <person name="Ji K."/>
            <person name="Xiang X."/>
            <person name="Song Q."/>
            <person name="Yuan D."/>
            <person name="Jin S."/>
            <person name="Zhang L."/>
        </authorList>
    </citation>
    <scope>NUCLEOTIDE SEQUENCE [LARGE SCALE GENOMIC DNA]</scope>
    <source>
        <strain evidence="1">SQ_2022a</strain>
    </source>
</reference>
<comment type="caution">
    <text evidence="1">The sequence shown here is derived from an EMBL/GenBank/DDBJ whole genome shotgun (WGS) entry which is preliminary data.</text>
</comment>
<dbReference type="Proteomes" id="UP001060215">
    <property type="component" value="Chromosome 7"/>
</dbReference>
<evidence type="ECO:0000313" key="2">
    <source>
        <dbReference type="Proteomes" id="UP001060215"/>
    </source>
</evidence>
<protein>
    <submittedName>
        <fullName evidence="1">Uncharacterized protein</fullName>
    </submittedName>
</protein>
<gene>
    <name evidence="1" type="ORF">LOK49_LG07G02553</name>
</gene>
<accession>A0ACC0GYX2</accession>
<keyword evidence="2" id="KW-1185">Reference proteome</keyword>
<proteinExistence type="predicted"/>
<name>A0ACC0GYX2_9ERIC</name>
<dbReference type="EMBL" id="CM045764">
    <property type="protein sequence ID" value="KAI8005828.1"/>
    <property type="molecule type" value="Genomic_DNA"/>
</dbReference>
<organism evidence="1 2">
    <name type="scientific">Camellia lanceoleosa</name>
    <dbReference type="NCBI Taxonomy" id="1840588"/>
    <lineage>
        <taxon>Eukaryota</taxon>
        <taxon>Viridiplantae</taxon>
        <taxon>Streptophyta</taxon>
        <taxon>Embryophyta</taxon>
        <taxon>Tracheophyta</taxon>
        <taxon>Spermatophyta</taxon>
        <taxon>Magnoliopsida</taxon>
        <taxon>eudicotyledons</taxon>
        <taxon>Gunneridae</taxon>
        <taxon>Pentapetalae</taxon>
        <taxon>asterids</taxon>
        <taxon>Ericales</taxon>
        <taxon>Theaceae</taxon>
        <taxon>Camellia</taxon>
    </lineage>
</organism>
<sequence length="188" mass="20583">MEFIVLTTRAFNSFTKHLLTVVADNCLEIATDKSGCCVLQQCVLHAEGEPMEHLLAEIVENALILAEHPYGIAVSSILVMALFPLYPIQYCGEECSECYASSIAFILARCCHTVFWVCSITDSYGQVPAKTSMSIEEIENESMRSKGQEADASCEHGVQSSGLESSKVHEARKRLNKGGDKKKSLLTG</sequence>
<evidence type="ECO:0000313" key="1">
    <source>
        <dbReference type="EMBL" id="KAI8005828.1"/>
    </source>
</evidence>